<name>A0A917DCT3_9FLAO</name>
<reference evidence="3" key="2">
    <citation type="submission" date="2020-09" db="EMBL/GenBank/DDBJ databases">
        <authorList>
            <person name="Sun Q."/>
            <person name="Zhou Y."/>
        </authorList>
    </citation>
    <scope>NUCLEOTIDE SEQUENCE</scope>
    <source>
        <strain evidence="3">CGMCC 1.12506</strain>
    </source>
</reference>
<dbReference type="InterPro" id="IPR000782">
    <property type="entry name" value="FAS1_domain"/>
</dbReference>
<evidence type="ECO:0000259" key="2">
    <source>
        <dbReference type="PROSITE" id="PS50213"/>
    </source>
</evidence>
<organism evidence="3 4">
    <name type="scientific">Flavobacterium orientale</name>
    <dbReference type="NCBI Taxonomy" id="1756020"/>
    <lineage>
        <taxon>Bacteria</taxon>
        <taxon>Pseudomonadati</taxon>
        <taxon>Bacteroidota</taxon>
        <taxon>Flavobacteriia</taxon>
        <taxon>Flavobacteriales</taxon>
        <taxon>Flavobacteriaceae</taxon>
        <taxon>Flavobacterium</taxon>
    </lineage>
</organism>
<evidence type="ECO:0000313" key="4">
    <source>
        <dbReference type="Proteomes" id="UP000625735"/>
    </source>
</evidence>
<feature type="domain" description="FAS1" evidence="2">
    <location>
        <begin position="178"/>
        <end position="316"/>
    </location>
</feature>
<dbReference type="FunFam" id="2.30.180.10:FF:000032">
    <property type="entry name" value="Fasciclin domain-containing protein, putative"/>
    <property type="match status" value="2"/>
</dbReference>
<comment type="caution">
    <text evidence="3">The sequence shown here is derived from an EMBL/GenBank/DDBJ whole genome shotgun (WGS) entry which is preliminary data.</text>
</comment>
<gene>
    <name evidence="3" type="ORF">GCM10011343_14980</name>
</gene>
<keyword evidence="1" id="KW-0732">Signal</keyword>
<dbReference type="Proteomes" id="UP000625735">
    <property type="component" value="Unassembled WGS sequence"/>
</dbReference>
<dbReference type="PANTHER" id="PTHR10900">
    <property type="entry name" value="PERIOSTIN-RELATED"/>
    <property type="match status" value="1"/>
</dbReference>
<evidence type="ECO:0000313" key="3">
    <source>
        <dbReference type="EMBL" id="GGD25885.1"/>
    </source>
</evidence>
<evidence type="ECO:0000256" key="1">
    <source>
        <dbReference type="SAM" id="SignalP"/>
    </source>
</evidence>
<accession>A0A917DCT3</accession>
<dbReference type="InterPro" id="IPR036378">
    <property type="entry name" value="FAS1_dom_sf"/>
</dbReference>
<reference evidence="3" key="1">
    <citation type="journal article" date="2014" name="Int. J. Syst. Evol. Microbiol.">
        <title>Complete genome sequence of Corynebacterium casei LMG S-19264T (=DSM 44701T), isolated from a smear-ripened cheese.</title>
        <authorList>
            <consortium name="US DOE Joint Genome Institute (JGI-PGF)"/>
            <person name="Walter F."/>
            <person name="Albersmeier A."/>
            <person name="Kalinowski J."/>
            <person name="Ruckert C."/>
        </authorList>
    </citation>
    <scope>NUCLEOTIDE SEQUENCE</scope>
    <source>
        <strain evidence="3">CGMCC 1.12506</strain>
    </source>
</reference>
<dbReference type="Pfam" id="PF02469">
    <property type="entry name" value="Fasciclin"/>
    <property type="match status" value="2"/>
</dbReference>
<sequence length="320" mass="32766">MKNFKTIKLYALAAFISFGLVSCSSDDETGTVQLDTIAGIASDNANLSILVQALVKADLVGVLDSPGNYTVFAPTNAAFTNFLSANGFANLDAVPVPLLTEVLLNHVVSGTLQSSQLNTGYIKTLGKGSASSSNTLSMYVAASSTGVRLNNQSNVVLTSANILASNGIIHVVDAVIGLPTVVTFATADPNFSSLVGALTSPGQPDFVTILSGNGPFTVFAPTNEAFTALNAELAAIPLTPTAEQLTAVLQYHVVSGNVLSTTLTNNQVVPTLEGGSFTIGLTGGATITDANSRVSNIVAVDVQAANGVIHVLDKVLLPTL</sequence>
<dbReference type="Gene3D" id="2.30.180.10">
    <property type="entry name" value="FAS1 domain"/>
    <property type="match status" value="2"/>
</dbReference>
<dbReference type="PROSITE" id="PS50213">
    <property type="entry name" value="FAS1"/>
    <property type="match status" value="2"/>
</dbReference>
<feature type="signal peptide" evidence="1">
    <location>
        <begin position="1"/>
        <end position="24"/>
    </location>
</feature>
<dbReference type="SUPFAM" id="SSF82153">
    <property type="entry name" value="FAS1 domain"/>
    <property type="match status" value="2"/>
</dbReference>
<feature type="domain" description="FAS1" evidence="2">
    <location>
        <begin position="34"/>
        <end position="176"/>
    </location>
</feature>
<proteinExistence type="predicted"/>
<feature type="chain" id="PRO_5036696103" evidence="1">
    <location>
        <begin position="25"/>
        <end position="320"/>
    </location>
</feature>
<keyword evidence="4" id="KW-1185">Reference proteome</keyword>
<protein>
    <submittedName>
        <fullName evidence="3">Beta-Ig-H3/fasciclin domain-containing protein</fullName>
    </submittedName>
</protein>
<dbReference type="PROSITE" id="PS51257">
    <property type="entry name" value="PROKAR_LIPOPROTEIN"/>
    <property type="match status" value="1"/>
</dbReference>
<dbReference type="SMART" id="SM00554">
    <property type="entry name" value="FAS1"/>
    <property type="match status" value="2"/>
</dbReference>
<dbReference type="RefSeq" id="WP_188361939.1">
    <property type="nucleotide sequence ID" value="NZ_BMFG01000005.1"/>
</dbReference>
<dbReference type="GO" id="GO:0005615">
    <property type="term" value="C:extracellular space"/>
    <property type="evidence" value="ECO:0007669"/>
    <property type="project" value="TreeGrafter"/>
</dbReference>
<dbReference type="PANTHER" id="PTHR10900:SF77">
    <property type="entry name" value="FI19380P1"/>
    <property type="match status" value="1"/>
</dbReference>
<dbReference type="EMBL" id="BMFG01000005">
    <property type="protein sequence ID" value="GGD25885.1"/>
    <property type="molecule type" value="Genomic_DNA"/>
</dbReference>
<dbReference type="AlphaFoldDB" id="A0A917DCT3"/>
<dbReference type="InterPro" id="IPR050904">
    <property type="entry name" value="Adhesion/Biosynth-related"/>
</dbReference>